<evidence type="ECO:0000313" key="2">
    <source>
        <dbReference type="Proteomes" id="UP000001405"/>
    </source>
</evidence>
<protein>
    <submittedName>
        <fullName evidence="1">Uncharacterized protein</fullName>
    </submittedName>
</protein>
<evidence type="ECO:0000313" key="1">
    <source>
        <dbReference type="EMBL" id="ADB95178.1"/>
    </source>
</evidence>
<dbReference type="EMBL" id="CP001842">
    <property type="protein sequence ID" value="ADB95178.1"/>
    <property type="molecule type" value="Genomic_DNA"/>
</dbReference>
<name>D3ENX8_ATETH</name>
<accession>D3ENX8</accession>
<organism evidence="2">
    <name type="scientific">Atelocyanobacterium thalassa (isolate ALOHA)</name>
    <dbReference type="NCBI Taxonomy" id="1453429"/>
    <lineage>
        <taxon>Bacteria</taxon>
        <taxon>Bacillati</taxon>
        <taxon>Cyanobacteriota</taxon>
        <taxon>Cyanophyceae</taxon>
        <taxon>Oscillatoriophycideae</taxon>
        <taxon>Chroococcales</taxon>
        <taxon>Aphanothecaceae</taxon>
        <taxon>Candidatus Atelocyanobacterium</taxon>
        <taxon>Candidatus Atelocyanobacterium thalassae</taxon>
    </lineage>
</organism>
<dbReference type="AlphaFoldDB" id="D3ENX8"/>
<reference evidence="1 2" key="1">
    <citation type="journal article" date="2010" name="Nature">
        <title>Metabolic streamlining in an open-ocean nitrogen-fixing cyanobacterium.</title>
        <authorList>
            <person name="Tripp H.J."/>
            <person name="Bench S.R."/>
            <person name="Turk K.A."/>
            <person name="Foster R.A."/>
            <person name="Desany B.A."/>
            <person name="Niazi F."/>
            <person name="Affourtit J.P."/>
            <person name="Zehr J.P."/>
        </authorList>
    </citation>
    <scope>NUCLEOTIDE SEQUENCE [LARGE SCALE GENOMIC DNA]</scope>
    <source>
        <strain evidence="2">ALOHA</strain>
    </source>
</reference>
<dbReference type="KEGG" id="cyu:UCYN_04440"/>
<dbReference type="HOGENOM" id="CLU_3414608_0_0_3"/>
<keyword evidence="2" id="KW-1185">Reference proteome</keyword>
<dbReference type="Proteomes" id="UP000001405">
    <property type="component" value="Chromosome"/>
</dbReference>
<gene>
    <name evidence="1" type="ordered locus">UCYN_04440</name>
</gene>
<sequence length="27" mass="3043">MAYEMSKLTTKDSAEKLAELINNSLKN</sequence>
<proteinExistence type="predicted"/>
<dbReference type="STRING" id="1453429.UCYN_04440"/>